<name>A0ABZ0PCG2_9PROT</name>
<keyword evidence="2" id="KW-0812">Transmembrane</keyword>
<accession>A0ABZ0PCG2</accession>
<feature type="transmembrane region" description="Helical" evidence="2">
    <location>
        <begin position="192"/>
        <end position="211"/>
    </location>
</feature>
<keyword evidence="2" id="KW-0472">Membrane</keyword>
<protein>
    <submittedName>
        <fullName evidence="3">Structural protein</fullName>
    </submittedName>
</protein>
<proteinExistence type="predicted"/>
<feature type="region of interest" description="Disordered" evidence="1">
    <location>
        <begin position="1"/>
        <end position="20"/>
    </location>
</feature>
<evidence type="ECO:0000313" key="4">
    <source>
        <dbReference type="Proteomes" id="UP001305521"/>
    </source>
</evidence>
<keyword evidence="4" id="KW-1185">Reference proteome</keyword>
<organism evidence="3 4">
    <name type="scientific">Sediminicoccus rosea</name>
    <dbReference type="NCBI Taxonomy" id="1225128"/>
    <lineage>
        <taxon>Bacteria</taxon>
        <taxon>Pseudomonadati</taxon>
        <taxon>Pseudomonadota</taxon>
        <taxon>Alphaproteobacteria</taxon>
        <taxon>Acetobacterales</taxon>
        <taxon>Roseomonadaceae</taxon>
        <taxon>Sediminicoccus</taxon>
    </lineage>
</organism>
<evidence type="ECO:0000313" key="3">
    <source>
        <dbReference type="EMBL" id="WPB83142.1"/>
    </source>
</evidence>
<dbReference type="Proteomes" id="UP001305521">
    <property type="component" value="Chromosome"/>
</dbReference>
<dbReference type="RefSeq" id="WP_318647118.1">
    <property type="nucleotide sequence ID" value="NZ_CP137852.1"/>
</dbReference>
<reference evidence="3 4" key="1">
    <citation type="submission" date="2023-11" db="EMBL/GenBank/DDBJ databases">
        <title>Arctic aerobic anoxygenic photoheterotroph Sediminicoccus rosea KRV36 adapts its photosynthesis to long days of polar summer.</title>
        <authorList>
            <person name="Tomasch J."/>
            <person name="Kopejtka K."/>
            <person name="Bily T."/>
            <person name="Gardiner A.T."/>
            <person name="Gardian Z."/>
            <person name="Shivaramu S."/>
            <person name="Koblizek M."/>
            <person name="Engelhardt F."/>
            <person name="Kaftan D."/>
        </authorList>
    </citation>
    <scope>NUCLEOTIDE SEQUENCE [LARGE SCALE GENOMIC DNA]</scope>
    <source>
        <strain evidence="3 4">R-30</strain>
    </source>
</reference>
<keyword evidence="2" id="KW-1133">Transmembrane helix</keyword>
<sequence length="217" mass="22898">MSPVLKAMDPKATRGYRNRNPGNIEHVAANAWQGLADPPSDGRFCRFTSHEFGIRALAALLVTYQDRHKLRTPRAIIERWAPKVENDTAAYIAVVARRIGVGPDDAIDLHRHEHLRPLVEAIVHHECAGLTYPATVIDRALTLAGVPPAAPVTLREVAAVTGTGRGAVLVGAAGIATAVAQAAPAIQALGTLAPAVAIAVIAAAVLGVLAWRLRRPA</sequence>
<dbReference type="EMBL" id="CP137852">
    <property type="protein sequence ID" value="WPB83142.1"/>
    <property type="molecule type" value="Genomic_DNA"/>
</dbReference>
<gene>
    <name evidence="3" type="ORF">R9Z33_13610</name>
</gene>
<evidence type="ECO:0000256" key="2">
    <source>
        <dbReference type="SAM" id="Phobius"/>
    </source>
</evidence>
<evidence type="ECO:0000256" key="1">
    <source>
        <dbReference type="SAM" id="MobiDB-lite"/>
    </source>
</evidence>